<comment type="subcellular location">
    <subcellularLocation>
        <location evidence="1">Nucleus</location>
    </subcellularLocation>
</comment>
<keyword evidence="1" id="KW-0508">mRNA splicing</keyword>
<dbReference type="InParanoid" id="Q75CP4"/>
<comment type="subunit">
    <text evidence="1">LSm subunits form a heteromer with a doughnut shape.</text>
</comment>
<dbReference type="GO" id="GO:0000398">
    <property type="term" value="P:mRNA splicing, via spliceosome"/>
    <property type="evidence" value="ECO:0000318"/>
    <property type="project" value="GO_Central"/>
</dbReference>
<dbReference type="eggNOG" id="KOG1784">
    <property type="taxonomic scope" value="Eukaryota"/>
</dbReference>
<feature type="domain" description="Sm" evidence="2">
    <location>
        <begin position="1"/>
        <end position="70"/>
    </location>
</feature>
<dbReference type="GO" id="GO:0071011">
    <property type="term" value="C:precatalytic spliceosome"/>
    <property type="evidence" value="ECO:0000318"/>
    <property type="project" value="GO_Central"/>
</dbReference>
<evidence type="ECO:0000313" key="3">
    <source>
        <dbReference type="EMBL" id="AAS51103.1"/>
    </source>
</evidence>
<dbReference type="InterPro" id="IPR010920">
    <property type="entry name" value="LSM_dom_sf"/>
</dbReference>
<keyword evidence="1" id="KW-0507">mRNA processing</keyword>
<dbReference type="InterPro" id="IPR047575">
    <property type="entry name" value="Sm"/>
</dbReference>
<protein>
    <recommendedName>
        <fullName evidence="1">LSM2-LSM8 complex subunit LSM8</fullName>
    </recommendedName>
</protein>
<reference evidence="3 4" key="1">
    <citation type="journal article" date="2004" name="Science">
        <title>The Ashbya gossypii genome as a tool for mapping the ancient Saccharomyces cerevisiae genome.</title>
        <authorList>
            <person name="Dietrich F.S."/>
            <person name="Voegeli S."/>
            <person name="Brachat S."/>
            <person name="Lerch A."/>
            <person name="Gates K."/>
            <person name="Steiner S."/>
            <person name="Mohr C."/>
            <person name="Pohlmann R."/>
            <person name="Luedi P."/>
            <person name="Choi S."/>
            <person name="Wing R.A."/>
            <person name="Flavier A."/>
            <person name="Gaffney T.D."/>
            <person name="Philippsen P."/>
        </authorList>
    </citation>
    <scope>NUCLEOTIDE SEQUENCE [LARGE SCALE GENOMIC DNA]</scope>
    <source>
        <strain evidence="4">ATCC 10895 / CBS 109.51 / FGSC 9923 / NRRL Y-1056</strain>
    </source>
</reference>
<dbReference type="GO" id="GO:0005688">
    <property type="term" value="C:U6 snRNP"/>
    <property type="evidence" value="ECO:0000318"/>
    <property type="project" value="GO_Central"/>
</dbReference>
<dbReference type="HOGENOM" id="CLU_076902_8_1_1"/>
<comment type="similarity">
    <text evidence="1">Belongs to the snRNP Sm proteins family.</text>
</comment>
<dbReference type="GO" id="GO:0003729">
    <property type="term" value="F:mRNA binding"/>
    <property type="evidence" value="ECO:0000318"/>
    <property type="project" value="GO_Central"/>
</dbReference>
<dbReference type="Gene3D" id="2.30.30.100">
    <property type="match status" value="1"/>
</dbReference>
<dbReference type="AlphaFoldDB" id="Q75CP4"/>
<dbReference type="FunCoup" id="Q75CP4">
    <property type="interactions" value="468"/>
</dbReference>
<gene>
    <name evidence="1" type="primary">LSM8</name>
    <name evidence="3" type="ORF">AGOS_ACL125C</name>
</gene>
<dbReference type="OMA" id="NTLSCTM"/>
<evidence type="ECO:0000313" key="4">
    <source>
        <dbReference type="Proteomes" id="UP000000591"/>
    </source>
</evidence>
<dbReference type="SUPFAM" id="SSF50182">
    <property type="entry name" value="Sm-like ribonucleoproteins"/>
    <property type="match status" value="1"/>
</dbReference>
<dbReference type="GO" id="GO:0006364">
    <property type="term" value="P:rRNA processing"/>
    <property type="evidence" value="ECO:0007669"/>
    <property type="project" value="EnsemblFungi"/>
</dbReference>
<dbReference type="OrthoDB" id="422364at2759"/>
<dbReference type="GO" id="GO:0008033">
    <property type="term" value="P:tRNA processing"/>
    <property type="evidence" value="ECO:0007669"/>
    <property type="project" value="EnsemblFungi"/>
</dbReference>
<dbReference type="KEGG" id="ago:AGOS_ACL125C"/>
<dbReference type="PROSITE" id="PS52002">
    <property type="entry name" value="SM"/>
    <property type="match status" value="1"/>
</dbReference>
<dbReference type="Pfam" id="PF01423">
    <property type="entry name" value="LSM"/>
    <property type="match status" value="1"/>
</dbReference>
<keyword evidence="1" id="KW-0747">Spliceosome</keyword>
<proteinExistence type="inferred from homology"/>
<dbReference type="InterPro" id="IPR001163">
    <property type="entry name" value="Sm_dom_euk/arc"/>
</dbReference>
<dbReference type="EMBL" id="AE016816">
    <property type="protein sequence ID" value="AAS51103.1"/>
    <property type="molecule type" value="Genomic_DNA"/>
</dbReference>
<evidence type="ECO:0000259" key="2">
    <source>
        <dbReference type="PROSITE" id="PS52002"/>
    </source>
</evidence>
<comment type="function">
    <text evidence="1">Plays role in pre-mRNA splicing as component of the U4/U6-U5 tri-snRNP complex that is involved in spliceosome assembly, and as component of the precatalytic spliceosome (spliceosome B complex). The heptameric LSM2-8 complex binds specifically to the 3'-terminal U-tract of U6 snRNA.</text>
</comment>
<dbReference type="STRING" id="284811.Q75CP4"/>
<keyword evidence="4" id="KW-1185">Reference proteome</keyword>
<dbReference type="InterPro" id="IPR034103">
    <property type="entry name" value="Lsm8"/>
</dbReference>
<keyword evidence="1" id="KW-0694">RNA-binding</keyword>
<dbReference type="RefSeq" id="NP_983279.1">
    <property type="nucleotide sequence ID" value="NM_208632.1"/>
</dbReference>
<keyword evidence="1" id="KW-0687">Ribonucleoprotein</keyword>
<dbReference type="CDD" id="cd01727">
    <property type="entry name" value="LSm8"/>
    <property type="match status" value="1"/>
</dbReference>
<keyword evidence="1" id="KW-0539">Nucleus</keyword>
<accession>Q75CP4</accession>
<sequence length="106" mass="11446">MSPLLKEYLGRRVVVVTTDGGCLVATLEGFDKTANLLLSDVRQRATGEGLAAAFLLQGSQIVCCGPLEGGGPEQEPQAAALRDTRNVVAREHDIWARAWQARQARE</sequence>
<reference evidence="4" key="2">
    <citation type="journal article" date="2013" name="G3 (Bethesda)">
        <title>Genomes of Ashbya fungi isolated from insects reveal four mating-type loci, numerous translocations, lack of transposons, and distinct gene duplications.</title>
        <authorList>
            <person name="Dietrich F.S."/>
            <person name="Voegeli S."/>
            <person name="Kuo S."/>
            <person name="Philippsen P."/>
        </authorList>
    </citation>
    <scope>GENOME REANNOTATION</scope>
    <source>
        <strain evidence="4">ATCC 10895 / CBS 109.51 / FGSC 9923 / NRRL Y-1056</strain>
    </source>
</reference>
<evidence type="ECO:0000256" key="1">
    <source>
        <dbReference type="RuleBase" id="RU365048"/>
    </source>
</evidence>
<dbReference type="SMART" id="SM00651">
    <property type="entry name" value="Sm"/>
    <property type="match status" value="1"/>
</dbReference>
<dbReference type="GeneID" id="4619399"/>
<dbReference type="GO" id="GO:0005730">
    <property type="term" value="C:nucleolus"/>
    <property type="evidence" value="ECO:0007669"/>
    <property type="project" value="EnsemblFungi"/>
</dbReference>
<name>Q75CP4_EREGS</name>
<organism evidence="3 4">
    <name type="scientific">Eremothecium gossypii (strain ATCC 10895 / CBS 109.51 / FGSC 9923 / NRRL Y-1056)</name>
    <name type="common">Yeast</name>
    <name type="synonym">Ashbya gossypii</name>
    <dbReference type="NCBI Taxonomy" id="284811"/>
    <lineage>
        <taxon>Eukaryota</taxon>
        <taxon>Fungi</taxon>
        <taxon>Dikarya</taxon>
        <taxon>Ascomycota</taxon>
        <taxon>Saccharomycotina</taxon>
        <taxon>Saccharomycetes</taxon>
        <taxon>Saccharomycetales</taxon>
        <taxon>Saccharomycetaceae</taxon>
        <taxon>Eremothecium</taxon>
    </lineage>
</organism>
<dbReference type="GO" id="GO:0046540">
    <property type="term" value="C:U4/U6 x U5 tri-snRNP complex"/>
    <property type="evidence" value="ECO:0000318"/>
    <property type="project" value="GO_Central"/>
</dbReference>
<dbReference type="Proteomes" id="UP000000591">
    <property type="component" value="Chromosome III"/>
</dbReference>